<evidence type="ECO:0000256" key="1">
    <source>
        <dbReference type="SAM" id="MobiDB-lite"/>
    </source>
</evidence>
<name>A0ABX0JYK0_9PROT</name>
<organism evidence="2 3">
    <name type="scientific">Acetobacter conturbans</name>
    <dbReference type="NCBI Taxonomy" id="1737472"/>
    <lineage>
        <taxon>Bacteria</taxon>
        <taxon>Pseudomonadati</taxon>
        <taxon>Pseudomonadota</taxon>
        <taxon>Alphaproteobacteria</taxon>
        <taxon>Acetobacterales</taxon>
        <taxon>Acetobacteraceae</taxon>
        <taxon>Acetobacter</taxon>
    </lineage>
</organism>
<comment type="caution">
    <text evidence="2">The sequence shown here is derived from an EMBL/GenBank/DDBJ whole genome shotgun (WGS) entry which is preliminary data.</text>
</comment>
<reference evidence="2 3" key="1">
    <citation type="journal article" date="2020" name="Int. J. Syst. Evol. Microbiol.">
        <title>Novel acetic acid bacteria from cider fermentations: Acetobacter conturbans sp. nov. and Acetobacter fallax sp. nov.</title>
        <authorList>
            <person name="Sombolestani A.S."/>
            <person name="Cleenwerck I."/>
            <person name="Cnockaert M."/>
            <person name="Borremans W."/>
            <person name="Wieme A.D."/>
            <person name="De Vuyst L."/>
            <person name="Vandamme P."/>
        </authorList>
    </citation>
    <scope>NUCLEOTIDE SEQUENCE [LARGE SCALE GENOMIC DNA]</scope>
    <source>
        <strain evidence="2 3">LMG 1627</strain>
    </source>
</reference>
<dbReference type="Proteomes" id="UP000631653">
    <property type="component" value="Unassembled WGS sequence"/>
</dbReference>
<gene>
    <name evidence="2" type="ORF">GOB81_07480</name>
</gene>
<dbReference type="EMBL" id="WOSY01000005">
    <property type="protein sequence ID" value="NHN88469.1"/>
    <property type="molecule type" value="Genomic_DNA"/>
</dbReference>
<dbReference type="RefSeq" id="WP_173569748.1">
    <property type="nucleotide sequence ID" value="NZ_WOSY01000005.1"/>
</dbReference>
<accession>A0ABX0JYK0</accession>
<protein>
    <submittedName>
        <fullName evidence="2">Uncharacterized protein</fullName>
    </submittedName>
</protein>
<evidence type="ECO:0000313" key="2">
    <source>
        <dbReference type="EMBL" id="NHN88469.1"/>
    </source>
</evidence>
<feature type="region of interest" description="Disordered" evidence="1">
    <location>
        <begin position="52"/>
        <end position="81"/>
    </location>
</feature>
<keyword evidence="3" id="KW-1185">Reference proteome</keyword>
<evidence type="ECO:0000313" key="3">
    <source>
        <dbReference type="Proteomes" id="UP000631653"/>
    </source>
</evidence>
<proteinExistence type="predicted"/>
<sequence length="81" mass="8734">MTNLSEHDEALLQEKTGLTREAIRTIEMLGFTLTRTASLLSYMKDLAEAAETQAVSERIPSGEGAASRTTPDAVSNAAKHQ</sequence>